<dbReference type="Proteomes" id="UP001326110">
    <property type="component" value="Chromosome"/>
</dbReference>
<protein>
    <submittedName>
        <fullName evidence="1">Antitoxin</fullName>
    </submittedName>
</protein>
<keyword evidence="2" id="KW-1185">Reference proteome</keyword>
<evidence type="ECO:0000313" key="1">
    <source>
        <dbReference type="EMBL" id="WQH05873.1"/>
    </source>
</evidence>
<gene>
    <name evidence="1" type="ORF">SR858_05915</name>
</gene>
<sequence length="91" mass="10468">MTKPVDFSDAIPNPYFETLSREVTFRLDFRSIEYFHKLGEPYGLRAEEMIYRYLRHLAGSGYSADLGLLTLEERKLLEESLAEDTDTAADA</sequence>
<evidence type="ECO:0000313" key="2">
    <source>
        <dbReference type="Proteomes" id="UP001326110"/>
    </source>
</evidence>
<dbReference type="RefSeq" id="WP_154819960.1">
    <property type="nucleotide sequence ID" value="NZ_CP140152.1"/>
</dbReference>
<dbReference type="EMBL" id="CP140152">
    <property type="protein sequence ID" value="WQH05873.1"/>
    <property type="molecule type" value="Genomic_DNA"/>
</dbReference>
<name>A0ABZ0Y229_9BURK</name>
<proteinExistence type="predicted"/>
<dbReference type="GeneID" id="43167016"/>
<organism evidence="1 2">
    <name type="scientific">Duganella zoogloeoides</name>
    <dbReference type="NCBI Taxonomy" id="75659"/>
    <lineage>
        <taxon>Bacteria</taxon>
        <taxon>Pseudomonadati</taxon>
        <taxon>Pseudomonadota</taxon>
        <taxon>Betaproteobacteria</taxon>
        <taxon>Burkholderiales</taxon>
        <taxon>Oxalobacteraceae</taxon>
        <taxon>Telluria group</taxon>
        <taxon>Duganella</taxon>
    </lineage>
</organism>
<reference evidence="1 2" key="1">
    <citation type="submission" date="2023-11" db="EMBL/GenBank/DDBJ databases">
        <title>MicrobeMod: A computational toolkit for identifying prokaryotic methylation and restriction-modification with nanopore sequencing.</title>
        <authorList>
            <person name="Crits-Christoph A."/>
            <person name="Kang S.C."/>
            <person name="Lee H."/>
            <person name="Ostrov N."/>
        </authorList>
    </citation>
    <scope>NUCLEOTIDE SEQUENCE [LARGE SCALE GENOMIC DNA]</scope>
    <source>
        <strain evidence="1 2">ATCC 25935</strain>
    </source>
</reference>
<accession>A0ABZ0Y229</accession>